<reference evidence="1" key="1">
    <citation type="submission" date="2023-03" db="EMBL/GenBank/DDBJ databases">
        <authorList>
            <person name="Steffen K."/>
            <person name="Cardenas P."/>
        </authorList>
    </citation>
    <scope>NUCLEOTIDE SEQUENCE</scope>
</reference>
<keyword evidence="2" id="KW-1185">Reference proteome</keyword>
<proteinExistence type="predicted"/>
<dbReference type="AlphaFoldDB" id="A0AA35R7F2"/>
<gene>
    <name evidence="1" type="ORF">GBAR_LOCUS4607</name>
</gene>
<accession>A0AA35R7F2</accession>
<protein>
    <submittedName>
        <fullName evidence="1">Uncharacterized protein</fullName>
    </submittedName>
</protein>
<dbReference type="EMBL" id="CASHTH010000669">
    <property type="protein sequence ID" value="CAI8006223.1"/>
    <property type="molecule type" value="Genomic_DNA"/>
</dbReference>
<evidence type="ECO:0000313" key="1">
    <source>
        <dbReference type="EMBL" id="CAI8006223.1"/>
    </source>
</evidence>
<dbReference type="Proteomes" id="UP001174909">
    <property type="component" value="Unassembled WGS sequence"/>
</dbReference>
<comment type="caution">
    <text evidence="1">The sequence shown here is derived from an EMBL/GenBank/DDBJ whole genome shotgun (WGS) entry which is preliminary data.</text>
</comment>
<sequence>MRLYFMATIAAHESAVYMCMQCTFRLDRTCQLNSSTCVWLSHWCSFTCFSRLAGHITVRVHTHTSIIVDYGS</sequence>
<name>A0AA35R7F2_GEOBA</name>
<feature type="non-terminal residue" evidence="1">
    <location>
        <position position="72"/>
    </location>
</feature>
<organism evidence="1 2">
    <name type="scientific">Geodia barretti</name>
    <name type="common">Barrett's horny sponge</name>
    <dbReference type="NCBI Taxonomy" id="519541"/>
    <lineage>
        <taxon>Eukaryota</taxon>
        <taxon>Metazoa</taxon>
        <taxon>Porifera</taxon>
        <taxon>Demospongiae</taxon>
        <taxon>Heteroscleromorpha</taxon>
        <taxon>Tetractinellida</taxon>
        <taxon>Astrophorina</taxon>
        <taxon>Geodiidae</taxon>
        <taxon>Geodia</taxon>
    </lineage>
</organism>
<evidence type="ECO:0000313" key="2">
    <source>
        <dbReference type="Proteomes" id="UP001174909"/>
    </source>
</evidence>